<keyword evidence="3 11" id="KW-1134">Transmembrane beta strand</keyword>
<keyword evidence="8 12" id="KW-0798">TonB box</keyword>
<evidence type="ECO:0000259" key="13">
    <source>
        <dbReference type="Pfam" id="PF00593"/>
    </source>
</evidence>
<comment type="similarity">
    <text evidence="11 12">Belongs to the TonB-dependent receptor family.</text>
</comment>
<keyword evidence="10 11" id="KW-0998">Cell outer membrane</keyword>
<dbReference type="PANTHER" id="PTHR32552">
    <property type="entry name" value="FERRICHROME IRON RECEPTOR-RELATED"/>
    <property type="match status" value="1"/>
</dbReference>
<evidence type="ECO:0000256" key="2">
    <source>
        <dbReference type="ARBA" id="ARBA00022448"/>
    </source>
</evidence>
<dbReference type="SUPFAM" id="SSF56935">
    <property type="entry name" value="Porins"/>
    <property type="match status" value="1"/>
</dbReference>
<dbReference type="RefSeq" id="WP_346785938.1">
    <property type="nucleotide sequence ID" value="NZ_JBDLBR010000005.1"/>
</dbReference>
<evidence type="ECO:0000256" key="1">
    <source>
        <dbReference type="ARBA" id="ARBA00004571"/>
    </source>
</evidence>
<keyword evidence="15" id="KW-0675">Receptor</keyword>
<evidence type="ECO:0000256" key="8">
    <source>
        <dbReference type="ARBA" id="ARBA00023077"/>
    </source>
</evidence>
<dbReference type="PROSITE" id="PS52016">
    <property type="entry name" value="TONB_DEPENDENT_REC_3"/>
    <property type="match status" value="1"/>
</dbReference>
<keyword evidence="4" id="KW-0410">Iron transport</keyword>
<keyword evidence="7" id="KW-0406">Ion transport</keyword>
<feature type="domain" description="TonB-dependent receptor-like beta-barrel" evidence="13">
    <location>
        <begin position="396"/>
        <end position="834"/>
    </location>
</feature>
<dbReference type="Proteomes" id="UP001484535">
    <property type="component" value="Unassembled WGS sequence"/>
</dbReference>
<evidence type="ECO:0000256" key="7">
    <source>
        <dbReference type="ARBA" id="ARBA00023065"/>
    </source>
</evidence>
<accession>A0ABV0D3G0</accession>
<keyword evidence="9 11" id="KW-0472">Membrane</keyword>
<evidence type="ECO:0000256" key="11">
    <source>
        <dbReference type="PROSITE-ProRule" id="PRU01360"/>
    </source>
</evidence>
<dbReference type="InterPro" id="IPR039426">
    <property type="entry name" value="TonB-dep_rcpt-like"/>
</dbReference>
<dbReference type="EMBL" id="JBDLBR010000005">
    <property type="protein sequence ID" value="MEN7538490.1"/>
    <property type="molecule type" value="Genomic_DNA"/>
</dbReference>
<dbReference type="Pfam" id="PF07715">
    <property type="entry name" value="Plug"/>
    <property type="match status" value="1"/>
</dbReference>
<evidence type="ECO:0000256" key="5">
    <source>
        <dbReference type="ARBA" id="ARBA00022692"/>
    </source>
</evidence>
<reference evidence="15 16" key="1">
    <citation type="submission" date="2024-05" db="EMBL/GenBank/DDBJ databases">
        <authorList>
            <person name="Park S."/>
        </authorList>
    </citation>
    <scope>NUCLEOTIDE SEQUENCE [LARGE SCALE GENOMIC DNA]</scope>
    <source>
        <strain evidence="15 16">DGU5</strain>
    </source>
</reference>
<evidence type="ECO:0000256" key="10">
    <source>
        <dbReference type="ARBA" id="ARBA00023237"/>
    </source>
</evidence>
<evidence type="ECO:0000256" key="12">
    <source>
        <dbReference type="RuleBase" id="RU003357"/>
    </source>
</evidence>
<feature type="domain" description="TonB-dependent receptor plug" evidence="14">
    <location>
        <begin position="137"/>
        <end position="247"/>
    </location>
</feature>
<evidence type="ECO:0000256" key="3">
    <source>
        <dbReference type="ARBA" id="ARBA00022452"/>
    </source>
</evidence>
<comment type="subcellular location">
    <subcellularLocation>
        <location evidence="1 11">Cell outer membrane</location>
        <topology evidence="1 11">Multi-pass membrane protein</topology>
    </subcellularLocation>
</comment>
<dbReference type="InterPro" id="IPR012910">
    <property type="entry name" value="Plug_dom"/>
</dbReference>
<evidence type="ECO:0000259" key="14">
    <source>
        <dbReference type="Pfam" id="PF07715"/>
    </source>
</evidence>
<keyword evidence="5 11" id="KW-0812">Transmembrane</keyword>
<dbReference type="PANTHER" id="PTHR32552:SF81">
    <property type="entry name" value="TONB-DEPENDENT OUTER MEMBRANE RECEPTOR"/>
    <property type="match status" value="1"/>
</dbReference>
<comment type="caution">
    <text evidence="15">The sequence shown here is derived from an EMBL/GenBank/DDBJ whole genome shotgun (WGS) entry which is preliminary data.</text>
</comment>
<organism evidence="15 16">
    <name type="scientific">Aurantiacibacter flavus</name>
    <dbReference type="NCBI Taxonomy" id="3145232"/>
    <lineage>
        <taxon>Bacteria</taxon>
        <taxon>Pseudomonadati</taxon>
        <taxon>Pseudomonadota</taxon>
        <taxon>Alphaproteobacteria</taxon>
        <taxon>Sphingomonadales</taxon>
        <taxon>Erythrobacteraceae</taxon>
        <taxon>Aurantiacibacter</taxon>
    </lineage>
</organism>
<dbReference type="InterPro" id="IPR036942">
    <property type="entry name" value="Beta-barrel_TonB_sf"/>
</dbReference>
<dbReference type="InterPro" id="IPR000531">
    <property type="entry name" value="Beta-barrel_TonB"/>
</dbReference>
<sequence>MPSCANTSSRFSRKATKLAKLGDYSLITNNMLKLWELLKPRAIPLLHSCSASAASLRRAQSMKPAKQRDQNPALWRQRGGITMLSFSMNSAVRLLGAASVLAVAVAAQPTLAQDGDDATATSGDEIIVTAQFREQRLQDTPIAITALDSAAMDARSMTDVTDIAAAAPNLMLRPGGSAFGPAATVYIRGVGQYDSSYAFEPGVGMYIDDVYHGSLFGSVFDLLDLERIEVLRGPQGTLAGKNSIGGAVKLYSKQPSGSGRGFIEVGTGSFNRVDVRGAADVTLVPDELFLRVAGVSKNRDGYVERYDFGCLYPDSGVPSGGAANTDCKLGTEGGVSSHAGRATLYWTPTPTFDVSLSGMIVVENNEVPATKLIRSTLPGIAVPASFDQSRFITGPGSYINYATYSTNAYSDPARYDGQPGAGDHAAFIAEPVSETRAKEVALTMNLELGDGVSLTSITAYQDYSGRFARDIDLSPFGVNTVMDQWSHEQFTQELRVNASLFDDVVDVTAGAFFYDSDSTFDGTQYNLPGTVAENLFINDDLIQNRSYSGFLHAVFHATDRLNITTGLRYTDDEKTYLFGRKNPFVPSQPTFTRAGALDGVLGEYEGDRIDYRVNVDYRWSDALMTYAQVSTGYKGGGINPRPFVSEQATPFDSETLTAFEAGLKSDLFDRALRLNASIFLNKYKDIILSDRTPTPNSTRNATPVNAGDADIKGVEFEATARPVDGLLIDASISYLDFQFTQLGVAGAMIDGVTLDSKAPNTPEWKWSVGTQYELMLGNAGSITPRFDISYQSSFFVNVNNSLTGLVDAYTTANARMTWRSPDEEWEAALAVTNLFDNFYYLNKFDYPLGTTVGQPVAPREWRVSVKRRF</sequence>
<keyword evidence="16" id="KW-1185">Reference proteome</keyword>
<keyword evidence="2 11" id="KW-0813">Transport</keyword>
<proteinExistence type="inferred from homology"/>
<name>A0ABV0D3G0_9SPHN</name>
<evidence type="ECO:0000256" key="4">
    <source>
        <dbReference type="ARBA" id="ARBA00022496"/>
    </source>
</evidence>
<gene>
    <name evidence="15" type="ORF">ABDJ38_15015</name>
</gene>
<evidence type="ECO:0000313" key="15">
    <source>
        <dbReference type="EMBL" id="MEN7538490.1"/>
    </source>
</evidence>
<keyword evidence="6" id="KW-0408">Iron</keyword>
<evidence type="ECO:0000256" key="6">
    <source>
        <dbReference type="ARBA" id="ARBA00023004"/>
    </source>
</evidence>
<dbReference type="Gene3D" id="2.40.170.20">
    <property type="entry name" value="TonB-dependent receptor, beta-barrel domain"/>
    <property type="match status" value="1"/>
</dbReference>
<protein>
    <submittedName>
        <fullName evidence="15">TonB-dependent receptor</fullName>
    </submittedName>
</protein>
<evidence type="ECO:0000313" key="16">
    <source>
        <dbReference type="Proteomes" id="UP001484535"/>
    </source>
</evidence>
<dbReference type="Pfam" id="PF00593">
    <property type="entry name" value="TonB_dep_Rec_b-barrel"/>
    <property type="match status" value="1"/>
</dbReference>
<evidence type="ECO:0000256" key="9">
    <source>
        <dbReference type="ARBA" id="ARBA00023136"/>
    </source>
</evidence>